<keyword evidence="2" id="KW-0808">Transferase</keyword>
<accession>A0A6B0TYV1</accession>
<feature type="domain" description="Phosphoribulokinase/uridine kinase" evidence="1">
    <location>
        <begin position="10"/>
        <end position="143"/>
    </location>
</feature>
<gene>
    <name evidence="2" type="ORF">GSH16_13405</name>
</gene>
<dbReference type="Gene3D" id="3.40.50.300">
    <property type="entry name" value="P-loop containing nucleotide triphosphate hydrolases"/>
    <property type="match status" value="3"/>
</dbReference>
<evidence type="ECO:0000313" key="2">
    <source>
        <dbReference type="EMBL" id="MXU66442.1"/>
    </source>
</evidence>
<dbReference type="GO" id="GO:0005524">
    <property type="term" value="F:ATP binding"/>
    <property type="evidence" value="ECO:0007669"/>
    <property type="project" value="InterPro"/>
</dbReference>
<keyword evidence="3" id="KW-1185">Reference proteome</keyword>
<keyword evidence="2" id="KW-0418">Kinase</keyword>
<evidence type="ECO:0000313" key="3">
    <source>
        <dbReference type="Proteomes" id="UP000436016"/>
    </source>
</evidence>
<evidence type="ECO:0000259" key="1">
    <source>
        <dbReference type="Pfam" id="PF00485"/>
    </source>
</evidence>
<reference evidence="2 3" key="1">
    <citation type="submission" date="2019-12" db="EMBL/GenBank/DDBJ databases">
        <title>Strain KN286 was isolated from seawater, which was collected from Caroline Seamount in the tropical western Pacific.</title>
        <authorList>
            <person name="Wang Q."/>
        </authorList>
    </citation>
    <scope>NUCLEOTIDE SEQUENCE [LARGE SCALE GENOMIC DNA]</scope>
    <source>
        <strain evidence="2 3">KN286</strain>
    </source>
</reference>
<proteinExistence type="predicted"/>
<dbReference type="GO" id="GO:0016301">
    <property type="term" value="F:kinase activity"/>
    <property type="evidence" value="ECO:0007669"/>
    <property type="project" value="UniProtKB-KW"/>
</dbReference>
<dbReference type="PANTHER" id="PTHR10285">
    <property type="entry name" value="URIDINE KINASE"/>
    <property type="match status" value="1"/>
</dbReference>
<sequence length="191" mass="20130">MPPAGAQRTIVAIAGAPGSGKSTLAARLGAQLGDAVAVVPMDGFHYDNALLERHGLIGRKGAPDTFDAAGFVHLVRRLKAEPRVAYPTFDRAADLSRAAAAEVTEATRLVLVEGNYLLLRARPWSALADLWDFSVMVSVPVPVLRQRLLARWAAHGLAPDAAQARAEGNDLPNARTVIDGSAPADLTVRGV</sequence>
<protein>
    <submittedName>
        <fullName evidence="2">Nucleoside/nucleotide kinase family protein</fullName>
    </submittedName>
</protein>
<dbReference type="AlphaFoldDB" id="A0A6B0TYV1"/>
<dbReference type="EMBL" id="WUWG01000006">
    <property type="protein sequence ID" value="MXU66442.1"/>
    <property type="molecule type" value="Genomic_DNA"/>
</dbReference>
<organism evidence="2 3">
    <name type="scientific">Oceanomicrobium pacificus</name>
    <dbReference type="NCBI Taxonomy" id="2692916"/>
    <lineage>
        <taxon>Bacteria</taxon>
        <taxon>Pseudomonadati</taxon>
        <taxon>Pseudomonadota</taxon>
        <taxon>Alphaproteobacteria</taxon>
        <taxon>Rhodobacterales</taxon>
        <taxon>Paracoccaceae</taxon>
        <taxon>Oceanomicrobium</taxon>
    </lineage>
</organism>
<name>A0A6B0TYV1_9RHOB</name>
<comment type="caution">
    <text evidence="2">The sequence shown here is derived from an EMBL/GenBank/DDBJ whole genome shotgun (WGS) entry which is preliminary data.</text>
</comment>
<dbReference type="InterPro" id="IPR006083">
    <property type="entry name" value="PRK/URK"/>
</dbReference>
<dbReference type="InterPro" id="IPR027417">
    <property type="entry name" value="P-loop_NTPase"/>
</dbReference>
<dbReference type="Pfam" id="PF00485">
    <property type="entry name" value="PRK"/>
    <property type="match status" value="1"/>
</dbReference>
<dbReference type="Proteomes" id="UP000436016">
    <property type="component" value="Unassembled WGS sequence"/>
</dbReference>
<dbReference type="SUPFAM" id="SSF52540">
    <property type="entry name" value="P-loop containing nucleoside triphosphate hydrolases"/>
    <property type="match status" value="1"/>
</dbReference>